<dbReference type="RefSeq" id="WP_188597623.1">
    <property type="nucleotide sequence ID" value="NZ_BMJW01000001.1"/>
</dbReference>
<evidence type="ECO:0000256" key="1">
    <source>
        <dbReference type="ARBA" id="ARBA00022801"/>
    </source>
</evidence>
<proteinExistence type="predicted"/>
<name>A0A917MBU2_9FLAO</name>
<dbReference type="GO" id="GO:0016787">
    <property type="term" value="F:hydrolase activity"/>
    <property type="evidence" value="ECO:0007669"/>
    <property type="project" value="UniProtKB-KW"/>
</dbReference>
<gene>
    <name evidence="3" type="ORF">GCM10011416_04290</name>
</gene>
<dbReference type="Gene3D" id="3.40.50.1820">
    <property type="entry name" value="alpha/beta hydrolase"/>
    <property type="match status" value="1"/>
</dbReference>
<dbReference type="PRINTS" id="PR00111">
    <property type="entry name" value="ABHYDROLASE"/>
</dbReference>
<reference evidence="3" key="2">
    <citation type="submission" date="2020-09" db="EMBL/GenBank/DDBJ databases">
        <authorList>
            <person name="Sun Q."/>
            <person name="Zhou Y."/>
        </authorList>
    </citation>
    <scope>NUCLEOTIDE SEQUENCE</scope>
    <source>
        <strain evidence="3">CGMCC 1.15763</strain>
    </source>
</reference>
<dbReference type="AlphaFoldDB" id="A0A917MBU2"/>
<dbReference type="PANTHER" id="PTHR46118:SF4">
    <property type="entry name" value="PROTEIN ABHD11"/>
    <property type="match status" value="1"/>
</dbReference>
<dbReference type="EMBL" id="BMJW01000001">
    <property type="protein sequence ID" value="GGG90904.1"/>
    <property type="molecule type" value="Genomic_DNA"/>
</dbReference>
<dbReference type="SUPFAM" id="SSF53474">
    <property type="entry name" value="alpha/beta-Hydrolases"/>
    <property type="match status" value="1"/>
</dbReference>
<dbReference type="PANTHER" id="PTHR46118">
    <property type="entry name" value="PROTEIN ABHD11"/>
    <property type="match status" value="1"/>
</dbReference>
<feature type="domain" description="AB hydrolase-1" evidence="2">
    <location>
        <begin position="14"/>
        <end position="116"/>
    </location>
</feature>
<sequence>MGILHSKIEGKGTPFLILHGYFGSGDNWKSIAGHFTDTHQVHLIDQRNHGRSFHSDDFDYELMVADLYAYVQYHKLESFVLLGHSMGGKTAMLFAVEYPQLVQKLLVADISPRMYPPHHHDILKALNSIDFTIHNSRKLVDEQLATLIPEVGVRQFLLKNVYWKEKGQLAFRFNLSSLTENNDEVGVALPSFTIFEGDTLFLKGENSGYISANEEPIIYAHFPNAKIVVIANAGHWLHAENPKDFVAAVQNFLKS</sequence>
<dbReference type="InterPro" id="IPR000073">
    <property type="entry name" value="AB_hydrolase_1"/>
</dbReference>
<organism evidence="3 4">
    <name type="scientific">Polaribacter pacificus</name>
    <dbReference type="NCBI Taxonomy" id="1775173"/>
    <lineage>
        <taxon>Bacteria</taxon>
        <taxon>Pseudomonadati</taxon>
        <taxon>Bacteroidota</taxon>
        <taxon>Flavobacteriia</taxon>
        <taxon>Flavobacteriales</taxon>
        <taxon>Flavobacteriaceae</taxon>
    </lineage>
</organism>
<comment type="caution">
    <text evidence="3">The sequence shown here is derived from an EMBL/GenBank/DDBJ whole genome shotgun (WGS) entry which is preliminary data.</text>
</comment>
<dbReference type="Proteomes" id="UP000633278">
    <property type="component" value="Unassembled WGS sequence"/>
</dbReference>
<dbReference type="InterPro" id="IPR029058">
    <property type="entry name" value="AB_hydrolase_fold"/>
</dbReference>
<dbReference type="Pfam" id="PF00561">
    <property type="entry name" value="Abhydrolase_1"/>
    <property type="match status" value="1"/>
</dbReference>
<evidence type="ECO:0000259" key="2">
    <source>
        <dbReference type="Pfam" id="PF00561"/>
    </source>
</evidence>
<accession>A0A917MBU2</accession>
<keyword evidence="1 3" id="KW-0378">Hydrolase</keyword>
<evidence type="ECO:0000313" key="4">
    <source>
        <dbReference type="Proteomes" id="UP000633278"/>
    </source>
</evidence>
<reference evidence="3" key="1">
    <citation type="journal article" date="2014" name="Int. J. Syst. Evol. Microbiol.">
        <title>Complete genome sequence of Corynebacterium casei LMG S-19264T (=DSM 44701T), isolated from a smear-ripened cheese.</title>
        <authorList>
            <consortium name="US DOE Joint Genome Institute (JGI-PGF)"/>
            <person name="Walter F."/>
            <person name="Albersmeier A."/>
            <person name="Kalinowski J."/>
            <person name="Ruckert C."/>
        </authorList>
    </citation>
    <scope>NUCLEOTIDE SEQUENCE</scope>
    <source>
        <strain evidence="3">CGMCC 1.15763</strain>
    </source>
</reference>
<keyword evidence="4" id="KW-1185">Reference proteome</keyword>
<evidence type="ECO:0000313" key="3">
    <source>
        <dbReference type="EMBL" id="GGG90904.1"/>
    </source>
</evidence>
<protein>
    <submittedName>
        <fullName evidence="3">Alpha/beta hydrolase</fullName>
    </submittedName>
</protein>